<feature type="signal peptide" evidence="2">
    <location>
        <begin position="1"/>
        <end position="17"/>
    </location>
</feature>
<evidence type="ECO:0000313" key="4">
    <source>
        <dbReference type="EMBL" id="MCJ0825762.1"/>
    </source>
</evidence>
<dbReference type="Proteomes" id="UP001165423">
    <property type="component" value="Unassembled WGS sequence"/>
</dbReference>
<evidence type="ECO:0000256" key="1">
    <source>
        <dbReference type="SAM" id="MobiDB-lite"/>
    </source>
</evidence>
<keyword evidence="5" id="KW-1185">Reference proteome</keyword>
<keyword evidence="2" id="KW-0732">Signal</keyword>
<name>A0ABT0A450_9GAMM</name>
<feature type="compositionally biased region" description="Low complexity" evidence="1">
    <location>
        <begin position="210"/>
        <end position="219"/>
    </location>
</feature>
<sequence>MLLLALLALPSPLLAQAAGYRLDPVHTRVLFGVSHAGFSTSLGTVSGSTGMLVFDPDDWRSARLQVEVPLSRADLGDARWNRAVLARNMLDTDRYPVATFVSTRVEPVDPTRASVCGTLTLHGVAREQCLDVTLNLLRRDPVPPFRRTAGFSAHATLKRSDFGIDAWKSMIGDEVELRIEAEAVRDGNVLDAIDAIDAGPATEAPPLPPAADDNAPAPQDEGEPTPSPVPATTDQPS</sequence>
<protein>
    <submittedName>
        <fullName evidence="4">YceI family protein</fullName>
    </submittedName>
</protein>
<dbReference type="Gene3D" id="2.40.128.110">
    <property type="entry name" value="Lipid/polyisoprenoid-binding, YceI-like"/>
    <property type="match status" value="1"/>
</dbReference>
<proteinExistence type="predicted"/>
<dbReference type="SUPFAM" id="SSF101874">
    <property type="entry name" value="YceI-like"/>
    <property type="match status" value="1"/>
</dbReference>
<organism evidence="4 5">
    <name type="scientific">Cognatiluteimonas sedimenti</name>
    <dbReference type="NCBI Taxonomy" id="2927791"/>
    <lineage>
        <taxon>Bacteria</taxon>
        <taxon>Pseudomonadati</taxon>
        <taxon>Pseudomonadota</taxon>
        <taxon>Gammaproteobacteria</taxon>
        <taxon>Lysobacterales</taxon>
        <taxon>Lysobacteraceae</taxon>
        <taxon>Cognatiluteimonas</taxon>
    </lineage>
</organism>
<dbReference type="PANTHER" id="PTHR34406:SF1">
    <property type="entry name" value="PROTEIN YCEI"/>
    <property type="match status" value="1"/>
</dbReference>
<gene>
    <name evidence="4" type="ORF">MQC88_07305</name>
</gene>
<dbReference type="PANTHER" id="PTHR34406">
    <property type="entry name" value="PROTEIN YCEI"/>
    <property type="match status" value="1"/>
</dbReference>
<dbReference type="SMART" id="SM00867">
    <property type="entry name" value="YceI"/>
    <property type="match status" value="1"/>
</dbReference>
<evidence type="ECO:0000259" key="3">
    <source>
        <dbReference type="SMART" id="SM00867"/>
    </source>
</evidence>
<dbReference type="InterPro" id="IPR007372">
    <property type="entry name" value="Lipid/polyisoprenoid-bd_YceI"/>
</dbReference>
<feature type="region of interest" description="Disordered" evidence="1">
    <location>
        <begin position="197"/>
        <end position="237"/>
    </location>
</feature>
<reference evidence="4 5" key="1">
    <citation type="submission" date="2022-03" db="EMBL/GenBank/DDBJ databases">
        <title>Luteimonas soily sp. nov., a novel bacterium isolated from the soil.</title>
        <authorList>
            <person name="Zhang X."/>
        </authorList>
    </citation>
    <scope>NUCLEOTIDE SEQUENCE [LARGE SCALE GENOMIC DNA]</scope>
    <source>
        <strain evidence="4 5">50</strain>
    </source>
</reference>
<accession>A0ABT0A450</accession>
<feature type="chain" id="PRO_5047371031" evidence="2">
    <location>
        <begin position="18"/>
        <end position="237"/>
    </location>
</feature>
<evidence type="ECO:0000256" key="2">
    <source>
        <dbReference type="SAM" id="SignalP"/>
    </source>
</evidence>
<dbReference type="EMBL" id="JALGCL010000002">
    <property type="protein sequence ID" value="MCJ0825762.1"/>
    <property type="molecule type" value="Genomic_DNA"/>
</dbReference>
<dbReference type="InterPro" id="IPR036761">
    <property type="entry name" value="TTHA0802/YceI-like_sf"/>
</dbReference>
<evidence type="ECO:0000313" key="5">
    <source>
        <dbReference type="Proteomes" id="UP001165423"/>
    </source>
</evidence>
<comment type="caution">
    <text evidence="4">The sequence shown here is derived from an EMBL/GenBank/DDBJ whole genome shotgun (WGS) entry which is preliminary data.</text>
</comment>
<dbReference type="Pfam" id="PF04264">
    <property type="entry name" value="YceI"/>
    <property type="match status" value="1"/>
</dbReference>
<feature type="domain" description="Lipid/polyisoprenoid-binding YceI-like" evidence="3">
    <location>
        <begin position="19"/>
        <end position="184"/>
    </location>
</feature>